<dbReference type="AlphaFoldDB" id="A0A7G6RHT9"/>
<name>A0A7G6RHT9_RHILV</name>
<dbReference type="Proteomes" id="UP000515518">
    <property type="component" value="Chromosome"/>
</dbReference>
<proteinExistence type="predicted"/>
<accession>A0A7G6RHT9</accession>
<gene>
    <name evidence="1" type="ORF">HB770_04065</name>
</gene>
<evidence type="ECO:0000313" key="2">
    <source>
        <dbReference type="Proteomes" id="UP000515518"/>
    </source>
</evidence>
<evidence type="ECO:0000313" key="1">
    <source>
        <dbReference type="EMBL" id="QND41821.1"/>
    </source>
</evidence>
<protein>
    <submittedName>
        <fullName evidence="1">Uncharacterized protein</fullName>
    </submittedName>
</protein>
<reference evidence="2" key="1">
    <citation type="journal article" date="2020" name="Mol. Plant Microbe">
        <title>Rhizobial microsymbionts of the narrowly endemic Oxytropis species growing in Kamchatka are characterized by significant genetic diversity and possess a set of genes that are associated with T3SS and T6SS secretion systems and can affect the development of symbiosis.</title>
        <authorList>
            <person name="Safronova V."/>
            <person name="Guro P."/>
            <person name="Sazanova A."/>
            <person name="Kuznetsova I."/>
            <person name="Belimov A."/>
            <person name="Yakubov V."/>
            <person name="Chirak E."/>
            <person name="Afonin A."/>
            <person name="Gogolev Y."/>
            <person name="Andronov E."/>
            <person name="Tikhonovich I."/>
        </authorList>
    </citation>
    <scope>NUCLEOTIDE SEQUENCE [LARGE SCALE GENOMIC DNA]</scope>
    <source>
        <strain evidence="2">RCAM0610</strain>
    </source>
</reference>
<organism evidence="1 2">
    <name type="scientific">Rhizobium leguminosarum bv. viciae</name>
    <dbReference type="NCBI Taxonomy" id="387"/>
    <lineage>
        <taxon>Bacteria</taxon>
        <taxon>Pseudomonadati</taxon>
        <taxon>Pseudomonadota</taxon>
        <taxon>Alphaproteobacteria</taxon>
        <taxon>Hyphomicrobiales</taxon>
        <taxon>Rhizobiaceae</taxon>
        <taxon>Rhizobium/Agrobacterium group</taxon>
        <taxon>Rhizobium</taxon>
    </lineage>
</organism>
<dbReference type="EMBL" id="CP050549">
    <property type="protein sequence ID" value="QND41821.1"/>
    <property type="molecule type" value="Genomic_DNA"/>
</dbReference>
<sequence length="382" mass="43057">MRWLAPLSSHDAPFNPAIHCKNPFKVFEFSGREAEGDNVIKTLFEAEVRNFRITDLVGLNQKYYVFSEKLPGDAAPVQVCRGRVNVVPVELGTQTVRLEFVCVPPREDLVLRAAAMALRVGEIDYDPEAEAEERFAAECYDPVFFDTDAYLDPVTAILARNQMWRFDPITLQPELVDLVEGRTEHIVPSGLRSGGISLQVDNPPKPITRLRVSCQFAQRNRARQDFNNLGSLSTYTFDDWLAAVPKNGDPIGSDTGWTFDTFEVTSVTPSLVPLRIQANSDNYGDAQGGHLILRGKDIQYSWRAYHDYEQSREEIVDIEMPIAFERPIADQLIETVEVLATGDINLDHVTRMWEYEDPETLIRLSIIRSVTMSNITDAVSSA</sequence>